<evidence type="ECO:0000313" key="3">
    <source>
        <dbReference type="Proteomes" id="UP001596364"/>
    </source>
</evidence>
<keyword evidence="3" id="KW-1185">Reference proteome</keyword>
<evidence type="ECO:0000256" key="1">
    <source>
        <dbReference type="SAM" id="SignalP"/>
    </source>
</evidence>
<protein>
    <submittedName>
        <fullName evidence="2">DUF192 domain-containing protein</fullName>
    </submittedName>
</protein>
<proteinExistence type="predicted"/>
<accession>A0ABW1XJI2</accession>
<feature type="chain" id="PRO_5047186442" evidence="1">
    <location>
        <begin position="20"/>
        <end position="145"/>
    </location>
</feature>
<gene>
    <name evidence="2" type="ORF">ACFP85_06125</name>
</gene>
<dbReference type="InterPro" id="IPR038695">
    <property type="entry name" value="Saro_0823-like_sf"/>
</dbReference>
<dbReference type="Proteomes" id="UP001596364">
    <property type="component" value="Unassembled WGS sequence"/>
</dbReference>
<dbReference type="Gene3D" id="2.60.120.1140">
    <property type="entry name" value="Protein of unknown function DUF192"/>
    <property type="match status" value="1"/>
</dbReference>
<dbReference type="Pfam" id="PF02643">
    <property type="entry name" value="DUF192"/>
    <property type="match status" value="1"/>
</dbReference>
<dbReference type="PANTHER" id="PTHR37953:SF1">
    <property type="entry name" value="UPF0127 PROTEIN MJ1496"/>
    <property type="match status" value="1"/>
</dbReference>
<evidence type="ECO:0000313" key="2">
    <source>
        <dbReference type="EMBL" id="MFC6439721.1"/>
    </source>
</evidence>
<name>A0ABW1XJI2_9ALTE</name>
<dbReference type="PANTHER" id="PTHR37953">
    <property type="entry name" value="UPF0127 PROTEIN MJ1496"/>
    <property type="match status" value="1"/>
</dbReference>
<keyword evidence="1" id="KW-0732">Signal</keyword>
<dbReference type="EMBL" id="JBHSUS010000001">
    <property type="protein sequence ID" value="MFC6439721.1"/>
    <property type="molecule type" value="Genomic_DNA"/>
</dbReference>
<dbReference type="InterPro" id="IPR003795">
    <property type="entry name" value="DUF192"/>
</dbReference>
<feature type="signal peptide" evidence="1">
    <location>
        <begin position="1"/>
        <end position="19"/>
    </location>
</feature>
<comment type="caution">
    <text evidence="2">The sequence shown here is derived from an EMBL/GenBank/DDBJ whole genome shotgun (WGS) entry which is preliminary data.</text>
</comment>
<reference evidence="3" key="1">
    <citation type="journal article" date="2019" name="Int. J. Syst. Evol. Microbiol.">
        <title>The Global Catalogue of Microorganisms (GCM) 10K type strain sequencing project: providing services to taxonomists for standard genome sequencing and annotation.</title>
        <authorList>
            <consortium name="The Broad Institute Genomics Platform"/>
            <consortium name="The Broad Institute Genome Sequencing Center for Infectious Disease"/>
            <person name="Wu L."/>
            <person name="Ma J."/>
        </authorList>
    </citation>
    <scope>NUCLEOTIDE SEQUENCE [LARGE SCALE GENOMIC DNA]</scope>
    <source>
        <strain evidence="3">CGMCC 1.16031</strain>
    </source>
</reference>
<dbReference type="RefSeq" id="WP_131256612.1">
    <property type="nucleotide sequence ID" value="NZ_JBHSUS010000001.1"/>
</dbReference>
<sequence>MKKSIISALALIVSTAAGAQQAQLELVEIQVGPLALKVELANEHDERVAGLMNRRIALPGMLFYYPEPRHMALWMKNTLIPLDAAYINEAGEIIDIIQLEPHDLTSRPAPDKVIAALEMPKGWFAKKGIKVGDNVSIPADVKAYY</sequence>
<organism evidence="2 3">
    <name type="scientific">Pseudobowmanella zhangzhouensis</name>
    <dbReference type="NCBI Taxonomy" id="1537679"/>
    <lineage>
        <taxon>Bacteria</taxon>
        <taxon>Pseudomonadati</taxon>
        <taxon>Pseudomonadota</taxon>
        <taxon>Gammaproteobacteria</taxon>
        <taxon>Alteromonadales</taxon>
        <taxon>Alteromonadaceae</taxon>
    </lineage>
</organism>